<dbReference type="ExpressionAtlas" id="A0A317Y4N6">
    <property type="expression patterns" value="baseline"/>
</dbReference>
<feature type="region of interest" description="Disordered" evidence="1">
    <location>
        <begin position="81"/>
        <end position="102"/>
    </location>
</feature>
<reference evidence="3" key="1">
    <citation type="journal article" date="2018" name="Nat. Genet.">
        <title>Extensive intraspecific gene order and gene structural variations between Mo17 and other maize genomes.</title>
        <authorList>
            <person name="Sun S."/>
            <person name="Zhou Y."/>
            <person name="Chen J."/>
            <person name="Shi J."/>
            <person name="Zhao H."/>
            <person name="Zhao H."/>
            <person name="Song W."/>
            <person name="Zhang M."/>
            <person name="Cui Y."/>
            <person name="Dong X."/>
            <person name="Liu H."/>
            <person name="Ma X."/>
            <person name="Jiao Y."/>
            <person name="Wang B."/>
            <person name="Wei X."/>
            <person name="Stein J.C."/>
            <person name="Glaubitz J.C."/>
            <person name="Lu F."/>
            <person name="Yu G."/>
            <person name="Liang C."/>
            <person name="Fengler K."/>
            <person name="Li B."/>
            <person name="Rafalski A."/>
            <person name="Schnable P.S."/>
            <person name="Ware D.H."/>
            <person name="Buckler E.S."/>
            <person name="Lai J."/>
        </authorList>
    </citation>
    <scope>NUCLEOTIDE SEQUENCE [LARGE SCALE GENOMIC DNA]</scope>
    <source>
        <tissue evidence="3">Seedling</tissue>
    </source>
</reference>
<keyword evidence="2" id="KW-0472">Membrane</keyword>
<keyword evidence="2" id="KW-1133">Transmembrane helix</keyword>
<feature type="transmembrane region" description="Helical" evidence="2">
    <location>
        <begin position="35"/>
        <end position="54"/>
    </location>
</feature>
<dbReference type="EMBL" id="NCVQ01000001">
    <property type="protein sequence ID" value="PWZ53555.1"/>
    <property type="molecule type" value="Genomic_DNA"/>
</dbReference>
<evidence type="ECO:0000256" key="1">
    <source>
        <dbReference type="SAM" id="MobiDB-lite"/>
    </source>
</evidence>
<dbReference type="Proteomes" id="UP000251960">
    <property type="component" value="Chromosome 1"/>
</dbReference>
<dbReference type="AlphaFoldDB" id="A0A317Y4N6"/>
<keyword evidence="2" id="KW-0812">Transmembrane</keyword>
<sequence length="102" mass="11571">MAYLMLQMVDLVTVFSGTASPEDDGNGDAARALGLAQMVVGLTVGVHYYAAVFYRAPRQLARVRRVRSLLRNYVRLRARREEEEGLPRGHRPRRRGVEEELS</sequence>
<organism evidence="3">
    <name type="scientific">Zea mays</name>
    <name type="common">Maize</name>
    <dbReference type="NCBI Taxonomy" id="4577"/>
    <lineage>
        <taxon>Eukaryota</taxon>
        <taxon>Viridiplantae</taxon>
        <taxon>Streptophyta</taxon>
        <taxon>Embryophyta</taxon>
        <taxon>Tracheophyta</taxon>
        <taxon>Spermatophyta</taxon>
        <taxon>Magnoliopsida</taxon>
        <taxon>Liliopsida</taxon>
        <taxon>Poales</taxon>
        <taxon>Poaceae</taxon>
        <taxon>PACMAD clade</taxon>
        <taxon>Panicoideae</taxon>
        <taxon>Andropogonodae</taxon>
        <taxon>Andropogoneae</taxon>
        <taxon>Tripsacinae</taxon>
        <taxon>Zea</taxon>
    </lineage>
</organism>
<dbReference type="PANTHER" id="PTHR35310">
    <property type="entry name" value="CELL WALL INTEGRITY/STRESS RESPONSE COMPONENT-LIKE PROTEIN"/>
    <property type="match status" value="1"/>
</dbReference>
<evidence type="ECO:0000256" key="2">
    <source>
        <dbReference type="SAM" id="Phobius"/>
    </source>
</evidence>
<name>A0A317Y4N6_MAIZE</name>
<evidence type="ECO:0000313" key="3">
    <source>
        <dbReference type="EMBL" id="PWZ53555.1"/>
    </source>
</evidence>
<gene>
    <name evidence="3" type="ORF">Zm00014a_030367</name>
</gene>
<dbReference type="PANTHER" id="PTHR35310:SF1">
    <property type="entry name" value="CELL WALL INTEGRITY_STRESS RESPONSE COMPONENT-LIKE PROTEIN"/>
    <property type="match status" value="1"/>
</dbReference>
<protein>
    <submittedName>
        <fullName evidence="3">Uncharacterized protein</fullName>
    </submittedName>
</protein>
<accession>A0A317Y4N6</accession>
<proteinExistence type="predicted"/>
<comment type="caution">
    <text evidence="3">The sequence shown here is derived from an EMBL/GenBank/DDBJ whole genome shotgun (WGS) entry which is preliminary data.</text>
</comment>